<dbReference type="Proteomes" id="UP001206483">
    <property type="component" value="Unassembled WGS sequence"/>
</dbReference>
<sequence length="122" mass="11774">MLGLINLPVVVGCFPTGQAGCGNSSGGGVTGAHTVLGDFTSVAAGQSGVATVFCPAGQVATGGGFDTFVPGGGSPDGFLVVASEPVTVVGSQTPTAWEVNAVNNSPSTVQFRASATCVDAAR</sequence>
<protein>
    <submittedName>
        <fullName evidence="1">Uncharacterized protein</fullName>
    </submittedName>
</protein>
<gene>
    <name evidence="1" type="ORF">FHR36_006831</name>
</gene>
<reference evidence="1 2" key="1">
    <citation type="submission" date="2022-06" db="EMBL/GenBank/DDBJ databases">
        <title>Sequencing the genomes of 1000 actinobacteria strains.</title>
        <authorList>
            <person name="Klenk H.-P."/>
        </authorList>
    </citation>
    <scope>NUCLEOTIDE SEQUENCE [LARGE SCALE GENOMIC DNA]</scope>
    <source>
        <strain evidence="1 2">DSM 41656</strain>
    </source>
</reference>
<evidence type="ECO:0000313" key="2">
    <source>
        <dbReference type="Proteomes" id="UP001206483"/>
    </source>
</evidence>
<dbReference type="RefSeq" id="WP_253803678.1">
    <property type="nucleotide sequence ID" value="NZ_BAAAUB010000017.1"/>
</dbReference>
<organism evidence="1 2">
    <name type="scientific">Kitasatospora paracochleata</name>
    <dbReference type="NCBI Taxonomy" id="58354"/>
    <lineage>
        <taxon>Bacteria</taxon>
        <taxon>Bacillati</taxon>
        <taxon>Actinomycetota</taxon>
        <taxon>Actinomycetes</taxon>
        <taxon>Kitasatosporales</taxon>
        <taxon>Streptomycetaceae</taxon>
        <taxon>Kitasatospora</taxon>
    </lineage>
</organism>
<keyword evidence="2" id="KW-1185">Reference proteome</keyword>
<dbReference type="EMBL" id="JAMZDX010000007">
    <property type="protein sequence ID" value="MCP2313632.1"/>
    <property type="molecule type" value="Genomic_DNA"/>
</dbReference>
<comment type="caution">
    <text evidence="1">The sequence shown here is derived from an EMBL/GenBank/DDBJ whole genome shotgun (WGS) entry which is preliminary data.</text>
</comment>
<proteinExistence type="predicted"/>
<name>A0ABT1J873_9ACTN</name>
<accession>A0ABT1J873</accession>
<evidence type="ECO:0000313" key="1">
    <source>
        <dbReference type="EMBL" id="MCP2313632.1"/>
    </source>
</evidence>